<organism evidence="2">
    <name type="scientific">Moorella thermoacetica Y72</name>
    <dbReference type="NCBI Taxonomy" id="1325331"/>
    <lineage>
        <taxon>Bacteria</taxon>
        <taxon>Bacillati</taxon>
        <taxon>Bacillota</taxon>
        <taxon>Clostridia</taxon>
        <taxon>Neomoorellales</taxon>
        <taxon>Neomoorellaceae</taxon>
        <taxon>Neomoorella</taxon>
    </lineage>
</organism>
<proteinExistence type="predicted"/>
<dbReference type="PANTHER" id="PTHR34448">
    <property type="entry name" value="AMINOPEPTIDASE"/>
    <property type="match status" value="1"/>
</dbReference>
<name>A0A0S6UCS8_NEOTH</name>
<dbReference type="GO" id="GO:0006508">
    <property type="term" value="P:proteolysis"/>
    <property type="evidence" value="ECO:0007669"/>
    <property type="project" value="InterPro"/>
</dbReference>
<keyword evidence="1" id="KW-0479">Metal-binding</keyword>
<dbReference type="AlphaFoldDB" id="A0A0S6UCS8"/>
<protein>
    <submittedName>
        <fullName evidence="2">Leucyl aminopeptidase</fullName>
    </submittedName>
</protein>
<keyword evidence="2" id="KW-0645">Protease</keyword>
<keyword evidence="2" id="KW-0031">Aminopeptidase</keyword>
<reference evidence="2" key="1">
    <citation type="journal article" date="2014" name="Gene">
        <title>Genome-guided analysis of transformation efficiency and carbon dioxide assimilation by Moorella thermoacetica Y72.</title>
        <authorList>
            <person name="Tsukahara K."/>
            <person name="Kita A."/>
            <person name="Nakashimada Y."/>
            <person name="Hoshino T."/>
            <person name="Murakami K."/>
        </authorList>
    </citation>
    <scope>NUCLEOTIDE SEQUENCE [LARGE SCALE GENOMIC DNA]</scope>
    <source>
        <strain evidence="2">Y72</strain>
    </source>
</reference>
<dbReference type="GO" id="GO:0004177">
    <property type="term" value="F:aminopeptidase activity"/>
    <property type="evidence" value="ECO:0007669"/>
    <property type="project" value="UniProtKB-KW"/>
</dbReference>
<dbReference type="EMBL" id="DF238840">
    <property type="protein sequence ID" value="GAF25981.1"/>
    <property type="molecule type" value="Genomic_DNA"/>
</dbReference>
<dbReference type="GO" id="GO:0046872">
    <property type="term" value="F:metal ion binding"/>
    <property type="evidence" value="ECO:0007669"/>
    <property type="project" value="UniProtKB-KW"/>
</dbReference>
<dbReference type="Pfam" id="PF26233">
    <property type="entry name" value="NicX"/>
    <property type="match status" value="1"/>
</dbReference>
<gene>
    <name evidence="2" type="ORF">MTY_1318</name>
</gene>
<dbReference type="Proteomes" id="UP000063718">
    <property type="component" value="Unassembled WGS sequence"/>
</dbReference>
<dbReference type="InterPro" id="IPR052170">
    <property type="entry name" value="M29_Exopeptidase"/>
</dbReference>
<dbReference type="SUPFAM" id="SSF144052">
    <property type="entry name" value="Thermophilic metalloprotease-like"/>
    <property type="match status" value="1"/>
</dbReference>
<sequence length="318" mass="33132">MVALPTLKEVARELLRVNMALEKGETLLVVTDTETAAIGEAIFQAGVESGAVASIIKMPPTARPGAEPPLPVAAAMEKARVVICPTRNSLTHTRARIQACQAGARVATMPGISEDMFFAGAVAANYDEVARLSTELARRLSTAQTALLVKDGLKLRLSLAGRQGVASTGLYRHPGEAGNLPSGEAYIAPLEGRAEGETIIDGSVAGMGRLRGPIKVTIRGGRLAAVEGPEGEELLKLLGDDPAARNLAELGIGTNEKARVTGNILEDEKVYGTVHLAFGDNTTFGGETRAGVHIDGVITAPDLYLDGELVLSGGKIIL</sequence>
<evidence type="ECO:0000313" key="2">
    <source>
        <dbReference type="EMBL" id="GAF25981.1"/>
    </source>
</evidence>
<dbReference type="PANTHER" id="PTHR34448:SF1">
    <property type="entry name" value="BLL6088 PROTEIN"/>
    <property type="match status" value="1"/>
</dbReference>
<evidence type="ECO:0000256" key="1">
    <source>
        <dbReference type="ARBA" id="ARBA00022723"/>
    </source>
</evidence>
<accession>A0A0S6UCS8</accession>
<dbReference type="InterPro" id="IPR058739">
    <property type="entry name" value="NicX"/>
</dbReference>
<keyword evidence="2" id="KW-0378">Hydrolase</keyword>